<reference evidence="2" key="3">
    <citation type="submission" date="2016-07" db="EMBL/GenBank/DDBJ databases">
        <title>Evolution of pathogenesis and genome organization in the Tremellales.</title>
        <authorList>
            <person name="Cuomo C."/>
            <person name="Litvintseva A."/>
            <person name="Heitman J."/>
            <person name="Chen Y."/>
            <person name="Sun S."/>
            <person name="Springer D."/>
            <person name="Dromer F."/>
            <person name="Young S."/>
            <person name="Zeng Q."/>
            <person name="Chapman S."/>
            <person name="Gujja S."/>
            <person name="Saif S."/>
            <person name="Birren B."/>
        </authorList>
    </citation>
    <scope>NUCLEOTIDE SEQUENCE</scope>
    <source>
        <strain evidence="2">CBS 10737</strain>
    </source>
</reference>
<sequence>MPSNIMDNRPDVTSPSNMCKCDESLKRSKTVKTTSDNISDTSILGIFTFGGLACLSNFCVFLSFESKTIEPTWFSTGTMIFSLLSIGVVLSETPIMSCHAPICPCYRIQYWTEEQIIFRICGFLLLLFNLGIYYLI</sequence>
<keyword evidence="1" id="KW-1133">Transmembrane helix</keyword>
<evidence type="ECO:0000313" key="4">
    <source>
        <dbReference type="Proteomes" id="UP000094020"/>
    </source>
</evidence>
<dbReference type="Proteomes" id="UP000094020">
    <property type="component" value="Chromosome 7"/>
</dbReference>
<accession>A0A1B9I437</accession>
<name>A0A1B9I437_9TREE</name>
<dbReference type="RefSeq" id="XP_019011495.1">
    <property type="nucleotide sequence ID" value="XM_019155341.1"/>
</dbReference>
<evidence type="ECO:0000313" key="3">
    <source>
        <dbReference type="EMBL" id="WWC71544.1"/>
    </source>
</evidence>
<feature type="transmembrane region" description="Helical" evidence="1">
    <location>
        <begin position="43"/>
        <end position="64"/>
    </location>
</feature>
<protein>
    <submittedName>
        <fullName evidence="2">Uncharacterized protein</fullName>
    </submittedName>
</protein>
<reference evidence="2" key="1">
    <citation type="submission" date="2013-07" db="EMBL/GenBank/DDBJ databases">
        <title>The Genome Sequence of Cryptococcus pinus CBS10737.</title>
        <authorList>
            <consortium name="The Broad Institute Genome Sequencing Platform"/>
            <person name="Cuomo C."/>
            <person name="Litvintseva A."/>
            <person name="Chen Y."/>
            <person name="Heitman J."/>
            <person name="Sun S."/>
            <person name="Springer D."/>
            <person name="Dromer F."/>
            <person name="Young S.K."/>
            <person name="Zeng Q."/>
            <person name="Gargeya S."/>
            <person name="Fitzgerald M."/>
            <person name="Abouelleil A."/>
            <person name="Alvarado L."/>
            <person name="Berlin A.M."/>
            <person name="Chapman S.B."/>
            <person name="Dewar J."/>
            <person name="Goldberg J."/>
            <person name="Griggs A."/>
            <person name="Gujja S."/>
            <person name="Hansen M."/>
            <person name="Howarth C."/>
            <person name="Imamovic A."/>
            <person name="Larimer J."/>
            <person name="McCowan C."/>
            <person name="Murphy C."/>
            <person name="Pearson M."/>
            <person name="Priest M."/>
            <person name="Roberts A."/>
            <person name="Saif S."/>
            <person name="Shea T."/>
            <person name="Sykes S."/>
            <person name="Wortman J."/>
            <person name="Nusbaum C."/>
            <person name="Birren B."/>
        </authorList>
    </citation>
    <scope>NUCLEOTIDE SEQUENCE [LARGE SCALE GENOMIC DNA]</scope>
    <source>
        <strain evidence="2">CBS 10737</strain>
    </source>
</reference>
<dbReference type="EMBL" id="KI894010">
    <property type="protein sequence ID" value="OCF50276.1"/>
    <property type="molecule type" value="Genomic_DNA"/>
</dbReference>
<reference evidence="3" key="2">
    <citation type="submission" date="2013-07" db="EMBL/GenBank/DDBJ databases">
        <authorList>
            <consortium name="The Broad Institute Genome Sequencing Platform"/>
            <person name="Cuomo C."/>
            <person name="Litvintseva A."/>
            <person name="Chen Y."/>
            <person name="Heitman J."/>
            <person name="Sun S."/>
            <person name="Springer D."/>
            <person name="Dromer F."/>
            <person name="Young S.K."/>
            <person name="Zeng Q."/>
            <person name="Gargeya S."/>
            <person name="Fitzgerald M."/>
            <person name="Abouelleil A."/>
            <person name="Alvarado L."/>
            <person name="Berlin A.M."/>
            <person name="Chapman S.B."/>
            <person name="Dewar J."/>
            <person name="Goldberg J."/>
            <person name="Griggs A."/>
            <person name="Gujja S."/>
            <person name="Hansen M."/>
            <person name="Howarth C."/>
            <person name="Imamovic A."/>
            <person name="Larimer J."/>
            <person name="McCowan C."/>
            <person name="Murphy C."/>
            <person name="Pearson M."/>
            <person name="Priest M."/>
            <person name="Roberts A."/>
            <person name="Saif S."/>
            <person name="Shea T."/>
            <person name="Sykes S."/>
            <person name="Wortman J."/>
            <person name="Nusbaum C."/>
            <person name="Birren B."/>
        </authorList>
    </citation>
    <scope>NUCLEOTIDE SEQUENCE</scope>
    <source>
        <strain evidence="3">CBS 10737</strain>
    </source>
</reference>
<dbReference type="AlphaFoldDB" id="A0A1B9I437"/>
<feature type="transmembrane region" description="Helical" evidence="1">
    <location>
        <begin position="116"/>
        <end position="135"/>
    </location>
</feature>
<dbReference type="EMBL" id="CP144525">
    <property type="protein sequence ID" value="WWC71544.1"/>
    <property type="molecule type" value="Genomic_DNA"/>
</dbReference>
<organism evidence="2">
    <name type="scientific">Kwoniella pini CBS 10737</name>
    <dbReference type="NCBI Taxonomy" id="1296096"/>
    <lineage>
        <taxon>Eukaryota</taxon>
        <taxon>Fungi</taxon>
        <taxon>Dikarya</taxon>
        <taxon>Basidiomycota</taxon>
        <taxon>Agaricomycotina</taxon>
        <taxon>Tremellomycetes</taxon>
        <taxon>Tremellales</taxon>
        <taxon>Cryptococcaceae</taxon>
        <taxon>Kwoniella</taxon>
    </lineage>
</organism>
<evidence type="ECO:0000313" key="2">
    <source>
        <dbReference type="EMBL" id="OCF50276.1"/>
    </source>
</evidence>
<gene>
    <name evidence="2" type="ORF">I206_03595</name>
    <name evidence="3" type="ORF">I206_105502</name>
</gene>
<dbReference type="KEGG" id="kpin:30171964"/>
<feature type="transmembrane region" description="Helical" evidence="1">
    <location>
        <begin position="71"/>
        <end position="90"/>
    </location>
</feature>
<evidence type="ECO:0000256" key="1">
    <source>
        <dbReference type="SAM" id="Phobius"/>
    </source>
</evidence>
<dbReference type="GeneID" id="30171964"/>
<keyword evidence="1" id="KW-0472">Membrane</keyword>
<keyword evidence="1" id="KW-0812">Transmembrane</keyword>
<reference evidence="3" key="4">
    <citation type="submission" date="2024-02" db="EMBL/GenBank/DDBJ databases">
        <title>Comparative genomics of Cryptococcus and Kwoniella reveals pathogenesis evolution and contrasting modes of karyotype evolution via chromosome fusion or intercentromeric recombination.</title>
        <authorList>
            <person name="Coelho M.A."/>
            <person name="David-Palma M."/>
            <person name="Shea T."/>
            <person name="Bowers K."/>
            <person name="McGinley-Smith S."/>
            <person name="Mohammad A.W."/>
            <person name="Gnirke A."/>
            <person name="Yurkov A.M."/>
            <person name="Nowrousian M."/>
            <person name="Sun S."/>
            <person name="Cuomo C.A."/>
            <person name="Heitman J."/>
        </authorList>
    </citation>
    <scope>NUCLEOTIDE SEQUENCE</scope>
    <source>
        <strain evidence="3">CBS 10737</strain>
    </source>
</reference>
<proteinExistence type="predicted"/>
<keyword evidence="4" id="KW-1185">Reference proteome</keyword>